<feature type="transmembrane region" description="Helical" evidence="5">
    <location>
        <begin position="224"/>
        <end position="241"/>
    </location>
</feature>
<keyword evidence="3 5" id="KW-1133">Transmembrane helix</keyword>
<proteinExistence type="predicted"/>
<accession>A0ABP8MFD0</accession>
<dbReference type="InterPro" id="IPR007016">
    <property type="entry name" value="O-antigen_ligase-rel_domated"/>
</dbReference>
<evidence type="ECO:0000256" key="2">
    <source>
        <dbReference type="ARBA" id="ARBA00022692"/>
    </source>
</evidence>
<comment type="subcellular location">
    <subcellularLocation>
        <location evidence="1">Membrane</location>
        <topology evidence="1">Multi-pass membrane protein</topology>
    </subcellularLocation>
</comment>
<name>A0ABP8MFD0_9BACT</name>
<sequence>MDRLSNYLPAAGDSSEQAMEKIRVILCALFAAFLPFDMFYSTFMIFVIAGASLIDISLKKIRQIPPAFPLFAFAILLSLSGIWYSTDGWRAHYLTERQLAFAIFPILLPLAIGKPTAEKVNLIFAVFAGSCVFAISFLLINALDLIYSAQLPLRYLFTYSFFNHNFSAPIGTHATYLSLYASMSMLFLVDKLARSTRKRYRLLYLASVMILTVGLLFLQSRNGILSLVFTLLFVFPLFSVANRKKYYLITVLSLALFAAILSRSDYIRERFTTELSTDLKTGKQVFTARNPEPRSWRWACAWKIIREKPLFGHGTGDEIPLLLVEYKKHNYQVSFREQFNSHNQYLSVMIKHGVAGLIVFLAALAYFFRLAVSRKNFLYVAFLTLTCLGFITEDIIDANKGIFFFAFFNTLLGYHILYIRKTPAETSTTP</sequence>
<dbReference type="PANTHER" id="PTHR37422">
    <property type="entry name" value="TEICHURONIC ACID BIOSYNTHESIS PROTEIN TUAE"/>
    <property type="match status" value="1"/>
</dbReference>
<feature type="domain" description="O-antigen ligase-related" evidence="6">
    <location>
        <begin position="207"/>
        <end position="361"/>
    </location>
</feature>
<feature type="transmembrane region" description="Helical" evidence="5">
    <location>
        <begin position="201"/>
        <end position="218"/>
    </location>
</feature>
<protein>
    <recommendedName>
        <fullName evidence="6">O-antigen ligase-related domain-containing protein</fullName>
    </recommendedName>
</protein>
<feature type="transmembrane region" description="Helical" evidence="5">
    <location>
        <begin position="66"/>
        <end position="85"/>
    </location>
</feature>
<dbReference type="InterPro" id="IPR051533">
    <property type="entry name" value="WaaL-like"/>
</dbReference>
<evidence type="ECO:0000256" key="5">
    <source>
        <dbReference type="SAM" id="Phobius"/>
    </source>
</evidence>
<evidence type="ECO:0000256" key="1">
    <source>
        <dbReference type="ARBA" id="ARBA00004141"/>
    </source>
</evidence>
<feature type="transmembrane region" description="Helical" evidence="5">
    <location>
        <begin position="120"/>
        <end position="146"/>
    </location>
</feature>
<comment type="caution">
    <text evidence="7">The sequence shown here is derived from an EMBL/GenBank/DDBJ whole genome shotgun (WGS) entry which is preliminary data.</text>
</comment>
<feature type="transmembrane region" description="Helical" evidence="5">
    <location>
        <begin position="377"/>
        <end position="396"/>
    </location>
</feature>
<organism evidence="7 8">
    <name type="scientific">Rurimicrobium arvi</name>
    <dbReference type="NCBI Taxonomy" id="2049916"/>
    <lineage>
        <taxon>Bacteria</taxon>
        <taxon>Pseudomonadati</taxon>
        <taxon>Bacteroidota</taxon>
        <taxon>Chitinophagia</taxon>
        <taxon>Chitinophagales</taxon>
        <taxon>Chitinophagaceae</taxon>
        <taxon>Rurimicrobium</taxon>
    </lineage>
</organism>
<dbReference type="Pfam" id="PF04932">
    <property type="entry name" value="Wzy_C"/>
    <property type="match status" value="1"/>
</dbReference>
<dbReference type="RefSeq" id="WP_344821482.1">
    <property type="nucleotide sequence ID" value="NZ_BAABEZ010000001.1"/>
</dbReference>
<feature type="transmembrane region" description="Helical" evidence="5">
    <location>
        <begin position="166"/>
        <end position="189"/>
    </location>
</feature>
<reference evidence="8" key="1">
    <citation type="journal article" date="2019" name="Int. J. Syst. Evol. Microbiol.">
        <title>The Global Catalogue of Microorganisms (GCM) 10K type strain sequencing project: providing services to taxonomists for standard genome sequencing and annotation.</title>
        <authorList>
            <consortium name="The Broad Institute Genomics Platform"/>
            <consortium name="The Broad Institute Genome Sequencing Center for Infectious Disease"/>
            <person name="Wu L."/>
            <person name="Ma J."/>
        </authorList>
    </citation>
    <scope>NUCLEOTIDE SEQUENCE [LARGE SCALE GENOMIC DNA]</scope>
    <source>
        <strain evidence="8">JCM 31921</strain>
    </source>
</reference>
<evidence type="ECO:0000313" key="7">
    <source>
        <dbReference type="EMBL" id="GAA4448254.1"/>
    </source>
</evidence>
<feature type="transmembrane region" description="Helical" evidence="5">
    <location>
        <begin position="22"/>
        <end position="54"/>
    </location>
</feature>
<evidence type="ECO:0000259" key="6">
    <source>
        <dbReference type="Pfam" id="PF04932"/>
    </source>
</evidence>
<keyword evidence="8" id="KW-1185">Reference proteome</keyword>
<feature type="transmembrane region" description="Helical" evidence="5">
    <location>
        <begin position="246"/>
        <end position="262"/>
    </location>
</feature>
<dbReference type="EMBL" id="BAABEZ010000001">
    <property type="protein sequence ID" value="GAA4448254.1"/>
    <property type="molecule type" value="Genomic_DNA"/>
</dbReference>
<feature type="transmembrane region" description="Helical" evidence="5">
    <location>
        <begin position="345"/>
        <end position="368"/>
    </location>
</feature>
<evidence type="ECO:0000256" key="3">
    <source>
        <dbReference type="ARBA" id="ARBA00022989"/>
    </source>
</evidence>
<dbReference type="PANTHER" id="PTHR37422:SF13">
    <property type="entry name" value="LIPOPOLYSACCHARIDE BIOSYNTHESIS PROTEIN PA4999-RELATED"/>
    <property type="match status" value="1"/>
</dbReference>
<dbReference type="Proteomes" id="UP001501410">
    <property type="component" value="Unassembled WGS sequence"/>
</dbReference>
<feature type="transmembrane region" description="Helical" evidence="5">
    <location>
        <begin position="402"/>
        <end position="419"/>
    </location>
</feature>
<gene>
    <name evidence="7" type="ORF">GCM10023092_00470</name>
</gene>
<feature type="transmembrane region" description="Helical" evidence="5">
    <location>
        <begin position="97"/>
        <end position="113"/>
    </location>
</feature>
<evidence type="ECO:0000256" key="4">
    <source>
        <dbReference type="ARBA" id="ARBA00023136"/>
    </source>
</evidence>
<keyword evidence="4 5" id="KW-0472">Membrane</keyword>
<evidence type="ECO:0000313" key="8">
    <source>
        <dbReference type="Proteomes" id="UP001501410"/>
    </source>
</evidence>
<keyword evidence="2 5" id="KW-0812">Transmembrane</keyword>